<proteinExistence type="predicted"/>
<evidence type="ECO:0000256" key="1">
    <source>
        <dbReference type="ARBA" id="ARBA00022450"/>
    </source>
</evidence>
<evidence type="ECO:0000259" key="3">
    <source>
        <dbReference type="PROSITE" id="PS50075"/>
    </source>
</evidence>
<organism evidence="4 5">
    <name type="scientific">Echria macrotheca</name>
    <dbReference type="NCBI Taxonomy" id="438768"/>
    <lineage>
        <taxon>Eukaryota</taxon>
        <taxon>Fungi</taxon>
        <taxon>Dikarya</taxon>
        <taxon>Ascomycota</taxon>
        <taxon>Pezizomycotina</taxon>
        <taxon>Sordariomycetes</taxon>
        <taxon>Sordariomycetidae</taxon>
        <taxon>Sordariales</taxon>
        <taxon>Schizotheciaceae</taxon>
        <taxon>Echria</taxon>
    </lineage>
</organism>
<dbReference type="Gene3D" id="1.10.1200.10">
    <property type="entry name" value="ACP-like"/>
    <property type="match status" value="1"/>
</dbReference>
<dbReference type="Pfam" id="PF00501">
    <property type="entry name" value="AMP-binding"/>
    <property type="match status" value="1"/>
</dbReference>
<dbReference type="Pfam" id="PF23562">
    <property type="entry name" value="AMP-binding_C_3"/>
    <property type="match status" value="1"/>
</dbReference>
<keyword evidence="2" id="KW-0597">Phosphoprotein</keyword>
<dbReference type="PROSITE" id="PS00012">
    <property type="entry name" value="PHOSPHOPANTETHEINE"/>
    <property type="match status" value="1"/>
</dbReference>
<protein>
    <submittedName>
        <fullName evidence="4">Nrps-like enzyme protein</fullName>
    </submittedName>
</protein>
<comment type="caution">
    <text evidence="4">The sequence shown here is derived from an EMBL/GenBank/DDBJ whole genome shotgun (WGS) entry which is preliminary data.</text>
</comment>
<dbReference type="AlphaFoldDB" id="A0AAJ0BFQ3"/>
<dbReference type="InterPro" id="IPR020806">
    <property type="entry name" value="PKS_PP-bd"/>
</dbReference>
<dbReference type="PROSITE" id="PS50075">
    <property type="entry name" value="CARRIER"/>
    <property type="match status" value="1"/>
</dbReference>
<keyword evidence="5" id="KW-1185">Reference proteome</keyword>
<dbReference type="PROSITE" id="PS00455">
    <property type="entry name" value="AMP_BINDING"/>
    <property type="match status" value="1"/>
</dbReference>
<evidence type="ECO:0000256" key="2">
    <source>
        <dbReference type="ARBA" id="ARBA00022553"/>
    </source>
</evidence>
<keyword evidence="1" id="KW-0596">Phosphopantetheine</keyword>
<dbReference type="InterPro" id="IPR000873">
    <property type="entry name" value="AMP-dep_synth/lig_dom"/>
</dbReference>
<dbReference type="InterPro" id="IPR009081">
    <property type="entry name" value="PP-bd_ACP"/>
</dbReference>
<gene>
    <name evidence="4" type="ORF">QBC47DRAFT_297547</name>
</gene>
<dbReference type="GO" id="GO:0031177">
    <property type="term" value="F:phosphopantetheine binding"/>
    <property type="evidence" value="ECO:0007669"/>
    <property type="project" value="InterPro"/>
</dbReference>
<dbReference type="SUPFAM" id="SSF51735">
    <property type="entry name" value="NAD(P)-binding Rossmann-fold domains"/>
    <property type="match status" value="1"/>
</dbReference>
<dbReference type="InterPro" id="IPR036291">
    <property type="entry name" value="NAD(P)-bd_dom_sf"/>
</dbReference>
<evidence type="ECO:0000313" key="5">
    <source>
        <dbReference type="Proteomes" id="UP001239445"/>
    </source>
</evidence>
<dbReference type="InterPro" id="IPR006162">
    <property type="entry name" value="Ppantetheine_attach_site"/>
</dbReference>
<dbReference type="PANTHER" id="PTHR43439">
    <property type="entry name" value="PHENYLACETATE-COENZYME A LIGASE"/>
    <property type="match status" value="1"/>
</dbReference>
<name>A0AAJ0BFQ3_9PEZI</name>
<dbReference type="PANTHER" id="PTHR43439:SF2">
    <property type="entry name" value="ENZYME, PUTATIVE (JCVI)-RELATED"/>
    <property type="match status" value="1"/>
</dbReference>
<dbReference type="InterPro" id="IPR051414">
    <property type="entry name" value="Adenylate-forming_Reductase"/>
</dbReference>
<accession>A0AAJ0BFQ3</accession>
<dbReference type="Gene3D" id="3.40.50.720">
    <property type="entry name" value="NAD(P)-binding Rossmann-like Domain"/>
    <property type="match status" value="1"/>
</dbReference>
<dbReference type="EMBL" id="MU839831">
    <property type="protein sequence ID" value="KAK1757157.1"/>
    <property type="molecule type" value="Genomic_DNA"/>
</dbReference>
<evidence type="ECO:0000313" key="4">
    <source>
        <dbReference type="EMBL" id="KAK1757157.1"/>
    </source>
</evidence>
<reference evidence="4" key="1">
    <citation type="submission" date="2023-06" db="EMBL/GenBank/DDBJ databases">
        <title>Genome-scale phylogeny and comparative genomics of the fungal order Sordariales.</title>
        <authorList>
            <consortium name="Lawrence Berkeley National Laboratory"/>
            <person name="Hensen N."/>
            <person name="Bonometti L."/>
            <person name="Westerberg I."/>
            <person name="Brannstrom I.O."/>
            <person name="Guillou S."/>
            <person name="Cros-Aarteil S."/>
            <person name="Calhoun S."/>
            <person name="Haridas S."/>
            <person name="Kuo A."/>
            <person name="Mondo S."/>
            <person name="Pangilinan J."/>
            <person name="Riley R."/>
            <person name="Labutti K."/>
            <person name="Andreopoulos B."/>
            <person name="Lipzen A."/>
            <person name="Chen C."/>
            <person name="Yanf M."/>
            <person name="Daum C."/>
            <person name="Ng V."/>
            <person name="Clum A."/>
            <person name="Steindorff A."/>
            <person name="Ohm R."/>
            <person name="Martin F."/>
            <person name="Silar P."/>
            <person name="Natvig D."/>
            <person name="Lalanne C."/>
            <person name="Gautier V."/>
            <person name="Ament-Velasquez S.L."/>
            <person name="Kruys A."/>
            <person name="Hutchinson M.I."/>
            <person name="Powell A.J."/>
            <person name="Barry K."/>
            <person name="Miller A.N."/>
            <person name="Grigoriev I.V."/>
            <person name="Debuchy R."/>
            <person name="Gladieux P."/>
            <person name="Thoren M.H."/>
            <person name="Johannesson H."/>
        </authorList>
    </citation>
    <scope>NUCLEOTIDE SEQUENCE</scope>
    <source>
        <strain evidence="4">PSN4</strain>
    </source>
</reference>
<dbReference type="SUPFAM" id="SSF47336">
    <property type="entry name" value="ACP-like"/>
    <property type="match status" value="1"/>
</dbReference>
<dbReference type="Pfam" id="PF00550">
    <property type="entry name" value="PP-binding"/>
    <property type="match status" value="1"/>
</dbReference>
<dbReference type="SMART" id="SM00823">
    <property type="entry name" value="PKS_PP"/>
    <property type="match status" value="1"/>
</dbReference>
<dbReference type="Gene3D" id="3.40.50.12780">
    <property type="entry name" value="N-terminal domain of ligase-like"/>
    <property type="match status" value="1"/>
</dbReference>
<feature type="domain" description="Carrier" evidence="3">
    <location>
        <begin position="579"/>
        <end position="655"/>
    </location>
</feature>
<dbReference type="InterPro" id="IPR013120">
    <property type="entry name" value="FAR_NAD-bd"/>
</dbReference>
<dbReference type="SUPFAM" id="SSF56801">
    <property type="entry name" value="Acetyl-CoA synthetase-like"/>
    <property type="match status" value="1"/>
</dbReference>
<dbReference type="Pfam" id="PF07993">
    <property type="entry name" value="NAD_binding_4"/>
    <property type="match status" value="1"/>
</dbReference>
<dbReference type="InterPro" id="IPR020845">
    <property type="entry name" value="AMP-binding_CS"/>
</dbReference>
<dbReference type="Proteomes" id="UP001239445">
    <property type="component" value="Unassembled WGS sequence"/>
</dbReference>
<sequence length="1067" mass="115909">MASERARILGEEADLIPHMVDRLAREIPDAAFCMLPVTDESQQTSYTTVTYKHLANIVDALSWWIVRHLGHGTTGQHGDNMDVLTYVGPNDVRYPALILACIKTGYTLFTISPRNSQAAHRALFESGNCKHLLTSDPMPPAANSIIEAVHPSVWTIPGMQELMEQQPTQPTPFPFNKTYTSSRHEPPFIIHTSGSTGLPKPLVWTHETLARQIKLSTARPPKGVQSIDQLYYDARAISSFPAFHGAGICQYLLSAVALGSTVVIPASQGITTAQDVAAALREVPCDVGVLVPSIVAELAQNEQLLDFFAERLKAIFYLGGDIPTAVGDRVASKIRLHSQWGASEVGIPQQIVPPELDGGSGCWRYIRLHPVAGAAFEEVSDGLYELTIQKQEDPTAQPAFTIRGHDDPGRTEYRTKDLFERHPTVPDAWAWKARADDIIVFLNGEKTNPISMEHHVVTQNAGIISGALVIGAQRFQAALIIDPAAPTTTTAEQAALIESVWPSVEEANRVAPAHARVEKSMILVADPKRPLIRAAKGTIMRAASAAQYAAEIDKLYSDAELGVLEEDEGFVPVGTTDVMAVKSLIKDRVVSIVGEQKGGSLDESTSFFDLGMDSLQALQLVRALRRGLYLPGLALSTIYGNPTISKLTNAVTTVTDVPEDRLEAVLASYTNLVEQIPVPAETPSATLPFDVLLTGTTGSLGAALLSSLLSVPETQIGYIYCLNRRPDGGKAATMARLSSHPNLDRVSFLHADLSTSALPDLARALAARPNPLLVIHNAWPVNFHLPLSAFRPALSGVVNLLSLCARIEKSTCVCFVSSVGVTLGLERGPAPERTLTLDDMTGYSQSKYIAERLCEAAARRFGRVVDVRVLRVGQVAGPAERERVLSTWNASEWLPSLVVSSVSVLGCVPDDLGRFGKVDWIPVDYLGDVLVELSLARYRTQGERSVSVFNVRNPQTADWRSLVEAIVAAAAGERGKKDVKLVSSAEWLARLEESIDEPGQNPAAKLVEFYRHGLWGPSDATRGGELMAVDEAVAASPKLRTMPPVRPEWMRRWVEEWIAEKEEGAGH</sequence>
<dbReference type="InterPro" id="IPR036736">
    <property type="entry name" value="ACP-like_sf"/>
</dbReference>
<dbReference type="InterPro" id="IPR042099">
    <property type="entry name" value="ANL_N_sf"/>
</dbReference>